<name>A0AAN4VZQ6_9BACT</name>
<comment type="caution">
    <text evidence="4">The sequence shown here is derived from an EMBL/GenBank/DDBJ whole genome shotgun (WGS) entry which is preliminary data.</text>
</comment>
<dbReference type="InterPro" id="IPR018060">
    <property type="entry name" value="HTH_AraC"/>
</dbReference>
<sequence length="310" mass="35625">MPVKIAGEALLQLFGGRNHQGSWNKEGVGESRFVEYDQLEVYKLTVYSSFAVEHIRDFGPSFKSLGISFNLGGEQYYKSAQGEVYQQPNSCFIGNGNVVLGVEESKWFRQVGFRIGPRLLEEILGAHHPLLQKINNDEAFSYHFEYSPELGNSLEKMFRAWGSPLSKFETIGLAFEVLSKYFLELNQVMGHQEKNEAGNNSYHEEVADLARKILEENYLNPPSQEELSIHCSMSPSNLRKVFKARFGISIYQYIKQYRLKLAYQMLKETDWPVKLIGHRVGYTHMGQFSKLIKQTYGKLPSEIREDLARQ</sequence>
<protein>
    <recommendedName>
        <fullName evidence="3">HTH araC/xylS-type domain-containing protein</fullName>
    </recommendedName>
</protein>
<dbReference type="Pfam" id="PF12833">
    <property type="entry name" value="HTH_18"/>
    <property type="match status" value="1"/>
</dbReference>
<evidence type="ECO:0000313" key="5">
    <source>
        <dbReference type="Proteomes" id="UP001310022"/>
    </source>
</evidence>
<organism evidence="4 5">
    <name type="scientific">Persicobacter diffluens</name>
    <dbReference type="NCBI Taxonomy" id="981"/>
    <lineage>
        <taxon>Bacteria</taxon>
        <taxon>Pseudomonadati</taxon>
        <taxon>Bacteroidota</taxon>
        <taxon>Cytophagia</taxon>
        <taxon>Cytophagales</taxon>
        <taxon>Persicobacteraceae</taxon>
        <taxon>Persicobacter</taxon>
    </lineage>
</organism>
<dbReference type="EMBL" id="BQKE01000002">
    <property type="protein sequence ID" value="GJM63021.1"/>
    <property type="molecule type" value="Genomic_DNA"/>
</dbReference>
<dbReference type="GO" id="GO:0003700">
    <property type="term" value="F:DNA-binding transcription factor activity"/>
    <property type="evidence" value="ECO:0007669"/>
    <property type="project" value="InterPro"/>
</dbReference>
<dbReference type="SUPFAM" id="SSF46689">
    <property type="entry name" value="Homeodomain-like"/>
    <property type="match status" value="2"/>
</dbReference>
<dbReference type="Gene3D" id="1.10.10.60">
    <property type="entry name" value="Homeodomain-like"/>
    <property type="match status" value="1"/>
</dbReference>
<dbReference type="Proteomes" id="UP001310022">
    <property type="component" value="Unassembled WGS sequence"/>
</dbReference>
<accession>A0AAN4VZQ6</accession>
<keyword evidence="2" id="KW-0804">Transcription</keyword>
<dbReference type="PROSITE" id="PS01124">
    <property type="entry name" value="HTH_ARAC_FAMILY_2"/>
    <property type="match status" value="1"/>
</dbReference>
<keyword evidence="5" id="KW-1185">Reference proteome</keyword>
<dbReference type="InterPro" id="IPR053142">
    <property type="entry name" value="PchR_regulatory_protein"/>
</dbReference>
<keyword evidence="1" id="KW-0805">Transcription regulation</keyword>
<dbReference type="PANTHER" id="PTHR47893">
    <property type="entry name" value="REGULATORY PROTEIN PCHR"/>
    <property type="match status" value="1"/>
</dbReference>
<proteinExistence type="predicted"/>
<dbReference type="SMART" id="SM00342">
    <property type="entry name" value="HTH_ARAC"/>
    <property type="match status" value="1"/>
</dbReference>
<gene>
    <name evidence="4" type="ORF">PEDI_35730</name>
</gene>
<dbReference type="GO" id="GO:0043565">
    <property type="term" value="F:sequence-specific DNA binding"/>
    <property type="evidence" value="ECO:0007669"/>
    <property type="project" value="InterPro"/>
</dbReference>
<evidence type="ECO:0000256" key="1">
    <source>
        <dbReference type="ARBA" id="ARBA00023015"/>
    </source>
</evidence>
<evidence type="ECO:0000313" key="4">
    <source>
        <dbReference type="EMBL" id="GJM63021.1"/>
    </source>
</evidence>
<dbReference type="InterPro" id="IPR009057">
    <property type="entry name" value="Homeodomain-like_sf"/>
</dbReference>
<evidence type="ECO:0000256" key="2">
    <source>
        <dbReference type="ARBA" id="ARBA00023163"/>
    </source>
</evidence>
<dbReference type="AlphaFoldDB" id="A0AAN4VZQ6"/>
<reference evidence="4 5" key="1">
    <citation type="submission" date="2021-12" db="EMBL/GenBank/DDBJ databases">
        <title>Genome sequencing of bacteria with rrn-lacking chromosome and rrn-plasmid.</title>
        <authorList>
            <person name="Anda M."/>
            <person name="Iwasaki W."/>
        </authorList>
    </citation>
    <scope>NUCLEOTIDE SEQUENCE [LARGE SCALE GENOMIC DNA]</scope>
    <source>
        <strain evidence="4 5">NBRC 15940</strain>
    </source>
</reference>
<evidence type="ECO:0000259" key="3">
    <source>
        <dbReference type="PROSITE" id="PS01124"/>
    </source>
</evidence>
<feature type="domain" description="HTH araC/xylS-type" evidence="3">
    <location>
        <begin position="208"/>
        <end position="306"/>
    </location>
</feature>
<dbReference type="PANTHER" id="PTHR47893:SF1">
    <property type="entry name" value="REGULATORY PROTEIN PCHR"/>
    <property type="match status" value="1"/>
</dbReference>